<evidence type="ECO:0000256" key="10">
    <source>
        <dbReference type="SAM" id="Phobius"/>
    </source>
</evidence>
<dbReference type="SUPFAM" id="SSF161070">
    <property type="entry name" value="SNF-like"/>
    <property type="match status" value="1"/>
</dbReference>
<evidence type="ECO:0000256" key="5">
    <source>
        <dbReference type="ARBA" id="ARBA00022989"/>
    </source>
</evidence>
<evidence type="ECO:0000256" key="6">
    <source>
        <dbReference type="ARBA" id="ARBA00023136"/>
    </source>
</evidence>
<feature type="binding site" evidence="7">
    <location>
        <position position="241"/>
    </location>
    <ligand>
        <name>Na(+)</name>
        <dbReference type="ChEBI" id="CHEBI:29101"/>
        <label>1</label>
    </ligand>
</feature>
<feature type="binding site" evidence="7">
    <location>
        <position position="620"/>
    </location>
    <ligand>
        <name>Na(+)</name>
        <dbReference type="ChEBI" id="CHEBI:29101"/>
        <label>1</label>
    </ligand>
</feature>
<name>A0A915BQ21_PARUN</name>
<feature type="transmembrane region" description="Helical" evidence="10">
    <location>
        <begin position="228"/>
        <end position="246"/>
    </location>
</feature>
<dbReference type="InterPro" id="IPR000175">
    <property type="entry name" value="Na/ntran_symport"/>
</dbReference>
<dbReference type="GO" id="GO:0005886">
    <property type="term" value="C:plasma membrane"/>
    <property type="evidence" value="ECO:0007669"/>
    <property type="project" value="TreeGrafter"/>
</dbReference>
<dbReference type="GO" id="GO:0089718">
    <property type="term" value="P:amino acid import across plasma membrane"/>
    <property type="evidence" value="ECO:0007669"/>
    <property type="project" value="TreeGrafter"/>
</dbReference>
<evidence type="ECO:0000313" key="11">
    <source>
        <dbReference type="Proteomes" id="UP000887569"/>
    </source>
</evidence>
<comment type="subcellular location">
    <subcellularLocation>
        <location evidence="1">Membrane</location>
        <topology evidence="1">Multi-pass membrane protein</topology>
    </subcellularLocation>
</comment>
<feature type="compositionally biased region" description="Pro residues" evidence="9">
    <location>
        <begin position="1099"/>
        <end position="1108"/>
    </location>
</feature>
<feature type="transmembrane region" description="Helical" evidence="10">
    <location>
        <begin position="437"/>
        <end position="457"/>
    </location>
</feature>
<dbReference type="WBParaSite" id="PgR048_g072_t01">
    <property type="protein sequence ID" value="PgR048_g072_t01"/>
    <property type="gene ID" value="PgR048_g072"/>
</dbReference>
<evidence type="ECO:0000313" key="12">
    <source>
        <dbReference type="WBParaSite" id="PgR048_g072_t01"/>
    </source>
</evidence>
<keyword evidence="4" id="KW-0769">Symport</keyword>
<dbReference type="PANTHER" id="PTHR11616:SF324">
    <property type="entry name" value="SODIUM-DEPENDENT TRANSPORTER SNF-12"/>
    <property type="match status" value="1"/>
</dbReference>
<accession>A0A915BQ21</accession>
<evidence type="ECO:0000256" key="9">
    <source>
        <dbReference type="SAM" id="MobiDB-lite"/>
    </source>
</evidence>
<feature type="transmembrane region" description="Helical" evidence="10">
    <location>
        <begin position="544"/>
        <end position="569"/>
    </location>
</feature>
<feature type="transmembrane region" description="Helical" evidence="10">
    <location>
        <begin position="300"/>
        <end position="328"/>
    </location>
</feature>
<feature type="transmembrane region" description="Helical" evidence="10">
    <location>
        <begin position="751"/>
        <end position="772"/>
    </location>
</feature>
<keyword evidence="7" id="KW-0915">Sodium</keyword>
<feature type="transmembrane region" description="Helical" evidence="10">
    <location>
        <begin position="515"/>
        <end position="532"/>
    </location>
</feature>
<proteinExistence type="predicted"/>
<feature type="transmembrane region" description="Helical" evidence="10">
    <location>
        <begin position="646"/>
        <end position="665"/>
    </location>
</feature>
<keyword evidence="7" id="KW-0479">Metal-binding</keyword>
<feature type="compositionally biased region" description="Polar residues" evidence="9">
    <location>
        <begin position="1054"/>
        <end position="1063"/>
    </location>
</feature>
<feature type="transmembrane region" description="Helical" evidence="10">
    <location>
        <begin position="258"/>
        <end position="279"/>
    </location>
</feature>
<feature type="binding site" evidence="7">
    <location>
        <position position="550"/>
    </location>
    <ligand>
        <name>Na(+)</name>
        <dbReference type="ChEBI" id="CHEBI:29101"/>
        <label>1</label>
    </ligand>
</feature>
<evidence type="ECO:0000256" key="3">
    <source>
        <dbReference type="ARBA" id="ARBA00022692"/>
    </source>
</evidence>
<evidence type="ECO:0000256" key="2">
    <source>
        <dbReference type="ARBA" id="ARBA00022448"/>
    </source>
</evidence>
<dbReference type="PRINTS" id="PR00176">
    <property type="entry name" value="NANEUSMPORT"/>
</dbReference>
<evidence type="ECO:0000256" key="1">
    <source>
        <dbReference type="ARBA" id="ARBA00004141"/>
    </source>
</evidence>
<keyword evidence="2" id="KW-0813">Transport</keyword>
<dbReference type="Proteomes" id="UP000887569">
    <property type="component" value="Unplaced"/>
</dbReference>
<feature type="binding site" evidence="7">
    <location>
        <position position="518"/>
    </location>
    <ligand>
        <name>Na(+)</name>
        <dbReference type="ChEBI" id="CHEBI:29101"/>
        <label>1</label>
    </ligand>
</feature>
<dbReference type="Pfam" id="PF00209">
    <property type="entry name" value="SNF"/>
    <property type="match status" value="1"/>
</dbReference>
<keyword evidence="3 10" id="KW-0812">Transmembrane</keyword>
<feature type="binding site" evidence="7">
    <location>
        <position position="234"/>
    </location>
    <ligand>
        <name>Na(+)</name>
        <dbReference type="ChEBI" id="CHEBI:29101"/>
        <label>1</label>
    </ligand>
</feature>
<feature type="compositionally biased region" description="Basic residues" evidence="9">
    <location>
        <begin position="1086"/>
        <end position="1096"/>
    </location>
</feature>
<feature type="compositionally biased region" description="Low complexity" evidence="9">
    <location>
        <begin position="1065"/>
        <end position="1083"/>
    </location>
</feature>
<organism evidence="11 12">
    <name type="scientific">Parascaris univalens</name>
    <name type="common">Nematode worm</name>
    <dbReference type="NCBI Taxonomy" id="6257"/>
    <lineage>
        <taxon>Eukaryota</taxon>
        <taxon>Metazoa</taxon>
        <taxon>Ecdysozoa</taxon>
        <taxon>Nematoda</taxon>
        <taxon>Chromadorea</taxon>
        <taxon>Rhabditida</taxon>
        <taxon>Spirurina</taxon>
        <taxon>Ascaridomorpha</taxon>
        <taxon>Ascaridoidea</taxon>
        <taxon>Ascarididae</taxon>
        <taxon>Parascaris</taxon>
    </lineage>
</organism>
<keyword evidence="11" id="KW-1185">Reference proteome</keyword>
<reference evidence="12" key="1">
    <citation type="submission" date="2022-11" db="UniProtKB">
        <authorList>
            <consortium name="WormBaseParasite"/>
        </authorList>
    </citation>
    <scope>IDENTIFICATION</scope>
</reference>
<dbReference type="GO" id="GO:0015179">
    <property type="term" value="F:L-amino acid transmembrane transporter activity"/>
    <property type="evidence" value="ECO:0007669"/>
    <property type="project" value="TreeGrafter"/>
</dbReference>
<dbReference type="GO" id="GO:0046872">
    <property type="term" value="F:metal ion binding"/>
    <property type="evidence" value="ECO:0007669"/>
    <property type="project" value="UniProtKB-KW"/>
</dbReference>
<feature type="compositionally biased region" description="Low complexity" evidence="9">
    <location>
        <begin position="918"/>
        <end position="929"/>
    </location>
</feature>
<feature type="disulfide bond" evidence="8">
    <location>
        <begin position="344"/>
        <end position="355"/>
    </location>
</feature>
<keyword evidence="8" id="KW-1015">Disulfide bond</keyword>
<evidence type="ECO:0000256" key="8">
    <source>
        <dbReference type="PIRSR" id="PIRSR600175-2"/>
    </source>
</evidence>
<feature type="transmembrane region" description="Helical" evidence="10">
    <location>
        <begin position="605"/>
        <end position="626"/>
    </location>
</feature>
<feature type="transmembrane region" description="Helical" evidence="10">
    <location>
        <begin position="784"/>
        <end position="805"/>
    </location>
</feature>
<feature type="transmembrane region" description="Helical" evidence="10">
    <location>
        <begin position="469"/>
        <end position="495"/>
    </location>
</feature>
<feature type="region of interest" description="Disordered" evidence="9">
    <location>
        <begin position="896"/>
        <end position="929"/>
    </location>
</feature>
<dbReference type="InterPro" id="IPR037272">
    <property type="entry name" value="SNS_sf"/>
</dbReference>
<feature type="region of interest" description="Disordered" evidence="9">
    <location>
        <begin position="994"/>
        <end position="1108"/>
    </location>
</feature>
<dbReference type="PROSITE" id="PS50267">
    <property type="entry name" value="NA_NEUROTRAN_SYMP_3"/>
    <property type="match status" value="1"/>
</dbReference>
<evidence type="ECO:0000256" key="7">
    <source>
        <dbReference type="PIRSR" id="PIRSR600175-1"/>
    </source>
</evidence>
<feature type="binding site" evidence="7">
    <location>
        <position position="237"/>
    </location>
    <ligand>
        <name>Na(+)</name>
        <dbReference type="ChEBI" id="CHEBI:29101"/>
        <label>1</label>
    </ligand>
</feature>
<protein>
    <submittedName>
        <fullName evidence="12">Transporter</fullName>
    </submittedName>
</protein>
<dbReference type="GO" id="GO:0005283">
    <property type="term" value="F:amino acid:sodium symporter activity"/>
    <property type="evidence" value="ECO:0007669"/>
    <property type="project" value="TreeGrafter"/>
</dbReference>
<dbReference type="AlphaFoldDB" id="A0A915BQ21"/>
<keyword evidence="6 10" id="KW-0472">Membrane</keyword>
<dbReference type="CDD" id="cd10324">
    <property type="entry name" value="SLC6sbd"/>
    <property type="match status" value="1"/>
</dbReference>
<sequence length="1108" mass="123701">VKNRFVYRDERRRFAWCVSSISDAMRFPNEQHWQIALRQQIEEIARRNSDHKKYAQVQDRTQEMDDIVVRLRELVNTSPEEAARLHVQAISILDETDRLIAAKLPNASSLQQFTPYVMQTSILRQTHCNKVAPQTTTTTMRFTTFADLEETDPESVKASSVGNENPTGGGWALFRRKFSTSGSNNDSDGVYEARKAGKACNFCMDSGKEAQNKGDDDVRDLWKTQFEFFLSVVGFMVGVGNTLKFPSLAYQHGGGVFLIPYFVCLALFGLPIVFMHLSIGQYSGLSASGAFYKMMPVASGIGWTLVLLALPVSIYYNIIVAWSIYYFWFALKGFFTGGLPWDHCNPNWPNNIPCCLLGESPECFLQPHAISSPEAYFHYEVLNRTAKIYPEDETMPYINLTATRTLLAALNITLPHSNSYDITGVLNPELGPVQSHLALALAIAWILVFFGVFKGIGSIGWAVTITATLPYLLLGILLLRGVSLAGANEGLAFLFKPKMEELWSIPMWKAAAEQVFYSLGIDAGPLISMASFSRYRNNIYRDAVAVVVINTFTSVLAGMVIFSFVGFLAQSQNQPINAILQHDSLYIAFTVYPGVTSFMDMMGPMWAALFFAMLTISALDAEFAWLEMIISSVMKQFGQANRRVEIRLVVGLCLFCFVCGLPLTTRGGIFIFHSIENLNANWNSFSLSLIQIVVVCYIYGVDNFIKDVGEMLRVPTNLIEELRSHDLNVVQVGFWKKAKFFFGPTGTYIRWSWCLFSPCILGFLLFASIFSYQRVTFEDYPLPVYYELVAWIAMIGPLFVIPLTAMHTIYEAYKNGKPLSSVFDSSQWRHKKDGEDSSEPKHIEKEEQDYWSIADPVSRVASARRPNATMVDDVGYNAMVEMINEWAKKNAATLGERYEPSSAEPQQSQPIPPKQLNTTSSSSATSRSASCHELTLFGAPPSDGVVQKTDTVIQKIPKGNAPRRNRMIEVETPFSVAKFNLTYETKVRLEGNKSCDADSSLAGARSTSANELPLVKRLNDEVEVPNTSGSHSRDASPGPFSTHPLQKERRISGECQSIGSISITPIDSSRNRSSSSASNPDISTLNRRRLLSIKRPKPIDAPPPFTQL</sequence>
<keyword evidence="5 10" id="KW-1133">Transmembrane helix</keyword>
<evidence type="ECO:0000256" key="4">
    <source>
        <dbReference type="ARBA" id="ARBA00022847"/>
    </source>
</evidence>
<dbReference type="PANTHER" id="PTHR11616">
    <property type="entry name" value="SODIUM/CHLORIDE DEPENDENT TRANSPORTER"/>
    <property type="match status" value="1"/>
</dbReference>
<feature type="transmembrane region" description="Helical" evidence="10">
    <location>
        <begin position="685"/>
        <end position="705"/>
    </location>
</feature>